<dbReference type="RefSeq" id="WP_305973734.1">
    <property type="nucleotide sequence ID" value="NZ_JAPJDZ010000004.1"/>
</dbReference>
<evidence type="ECO:0000313" key="2">
    <source>
        <dbReference type="EMBL" id="MDP5134939.1"/>
    </source>
</evidence>
<keyword evidence="1" id="KW-0812">Transmembrane</keyword>
<proteinExistence type="predicted"/>
<sequence>MSLAFFLAAASSEQASLLSASKLLVPLFAMLTSYHHFSQLTTEQFLSLSKRILMTLVYSQLLLVVVFYSGLFSFLFHLVEPGNVNRELAGFRINVYQVPFLGVYRFGSVFVEPSWFSFFTGFFLLLWFVLLKRSSDNSVSLLEHGVIGFAFIMTLSFTGLFFLLVSYLYRLLDTRYPIRFIVFVPVLVALVCWILMTNEYLAHRILLIASGDDASVNARIFASWDKAFFILNETNFIGAGPGRTIELINHYFQINLSIQNAYLEAFAAMGIAGGAFFILTMHYSLFVYQRWVLQLPLILALSVSSIVFTPVYWLLAFYLFHVARAAISDAARANS</sequence>
<feature type="transmembrane region" description="Helical" evidence="1">
    <location>
        <begin position="142"/>
        <end position="164"/>
    </location>
</feature>
<keyword evidence="1" id="KW-0472">Membrane</keyword>
<feature type="transmembrane region" description="Helical" evidence="1">
    <location>
        <begin position="113"/>
        <end position="130"/>
    </location>
</feature>
<dbReference type="Proteomes" id="UP001231109">
    <property type="component" value="Unassembled WGS sequence"/>
</dbReference>
<name>A0ABT9HUY8_9GAMM</name>
<dbReference type="EMBL" id="JAPJDZ010000004">
    <property type="protein sequence ID" value="MDP5134939.1"/>
    <property type="molecule type" value="Genomic_DNA"/>
</dbReference>
<keyword evidence="3" id="KW-1185">Reference proteome</keyword>
<feature type="transmembrane region" description="Helical" evidence="1">
    <location>
        <begin position="261"/>
        <end position="285"/>
    </location>
</feature>
<accession>A0ABT9HUY8</accession>
<gene>
    <name evidence="2" type="ORF">ORJ04_03135</name>
</gene>
<organism evidence="2 3">
    <name type="scientific">Rheinheimera baltica</name>
    <dbReference type="NCBI Taxonomy" id="67576"/>
    <lineage>
        <taxon>Bacteria</taxon>
        <taxon>Pseudomonadati</taxon>
        <taxon>Pseudomonadota</taxon>
        <taxon>Gammaproteobacteria</taxon>
        <taxon>Chromatiales</taxon>
        <taxon>Chromatiaceae</taxon>
        <taxon>Rheinheimera</taxon>
    </lineage>
</organism>
<comment type="caution">
    <text evidence="2">The sequence shown here is derived from an EMBL/GenBank/DDBJ whole genome shotgun (WGS) entry which is preliminary data.</text>
</comment>
<feature type="transmembrane region" description="Helical" evidence="1">
    <location>
        <begin position="176"/>
        <end position="196"/>
    </location>
</feature>
<feature type="transmembrane region" description="Helical" evidence="1">
    <location>
        <begin position="52"/>
        <end position="76"/>
    </location>
</feature>
<evidence type="ECO:0000256" key="1">
    <source>
        <dbReference type="SAM" id="Phobius"/>
    </source>
</evidence>
<keyword evidence="1" id="KW-1133">Transmembrane helix</keyword>
<evidence type="ECO:0000313" key="3">
    <source>
        <dbReference type="Proteomes" id="UP001231109"/>
    </source>
</evidence>
<feature type="transmembrane region" description="Helical" evidence="1">
    <location>
        <begin position="297"/>
        <end position="320"/>
    </location>
</feature>
<protein>
    <submittedName>
        <fullName evidence="2">Uncharacterized protein</fullName>
    </submittedName>
</protein>
<reference evidence="2 3" key="1">
    <citation type="submission" date="2022-11" db="EMBL/GenBank/DDBJ databases">
        <title>Viruses from the air-sea interface of a natural surface slick.</title>
        <authorList>
            <person name="Rahlff J."/>
            <person name="Holmfeldt K."/>
        </authorList>
    </citation>
    <scope>NUCLEOTIDE SEQUENCE [LARGE SCALE GENOMIC DNA]</scope>
    <source>
        <strain evidence="2 3">SMS4</strain>
    </source>
</reference>